<name>A0ABZ0CLY0_9BURK</name>
<dbReference type="InterPro" id="IPR002299">
    <property type="entry name" value="Porin_Neis"/>
</dbReference>
<dbReference type="PANTHER" id="PTHR34501">
    <property type="entry name" value="PROTEIN YDDL-RELATED"/>
    <property type="match status" value="1"/>
</dbReference>
<evidence type="ECO:0000256" key="1">
    <source>
        <dbReference type="ARBA" id="ARBA00004571"/>
    </source>
</evidence>
<dbReference type="EMBL" id="CP136336">
    <property type="protein sequence ID" value="WOB05975.1"/>
    <property type="molecule type" value="Genomic_DNA"/>
</dbReference>
<sequence>MKCTSAARAAVALAGALAAVGASAQSSVTIFGGVDGNVTRVRSEGRGSMWQVRDAGNYVTKIGFTGNEDLGGGYRAHFYLESQASSDTGNGVPTNTNNRVTGSSTGGGLTWNRKATVSLFTPMGEVRFGRDYTPPFAPVAYFDPWGTAGVGSSVNHQPIYKGTLALPTLVRVSNSVAYHIPRSWVNGLQVYVQGAAGEGTGPRFMGIGSTYLNGPLLVAGGISRTDAPLTDMGTALTAPTVSSDNKLMVWSLGAWYTLPGNVKIMGFRHSQTLDRYGSLATPSIGTELDREVTDSLVGVSWGLSTYTLKASYVLRDDKGRENADSRQIALGVTNNLSKRTAVYVTAVQIENKNTASYNYISSGFNPVAGGTARAIQAGIAHNF</sequence>
<feature type="chain" id="PRO_5045505880" evidence="12">
    <location>
        <begin position="25"/>
        <end position="383"/>
    </location>
</feature>
<dbReference type="CDD" id="cd00342">
    <property type="entry name" value="gram_neg_porins"/>
    <property type="match status" value="1"/>
</dbReference>
<evidence type="ECO:0000256" key="6">
    <source>
        <dbReference type="ARBA" id="ARBA00022729"/>
    </source>
</evidence>
<keyword evidence="7" id="KW-0406">Ion transport</keyword>
<proteinExistence type="predicted"/>
<accession>A0ABZ0CLY0</accession>
<evidence type="ECO:0000256" key="3">
    <source>
        <dbReference type="ARBA" id="ARBA00022448"/>
    </source>
</evidence>
<protein>
    <submittedName>
        <fullName evidence="14">Porin</fullName>
    </submittedName>
</protein>
<dbReference type="RefSeq" id="WP_316698144.1">
    <property type="nucleotide sequence ID" value="NZ_CP136336.1"/>
</dbReference>
<dbReference type="InterPro" id="IPR050298">
    <property type="entry name" value="Gram-neg_bact_OMP"/>
</dbReference>
<keyword evidence="15" id="KW-1185">Reference proteome</keyword>
<keyword evidence="4" id="KW-1134">Transmembrane beta strand</keyword>
<comment type="subunit">
    <text evidence="2">Homotrimer.</text>
</comment>
<dbReference type="Gene3D" id="2.40.160.10">
    <property type="entry name" value="Porin"/>
    <property type="match status" value="1"/>
</dbReference>
<organism evidence="14 15">
    <name type="scientific">Piscinibacter gummiphilus</name>
    <dbReference type="NCBI Taxonomy" id="946333"/>
    <lineage>
        <taxon>Bacteria</taxon>
        <taxon>Pseudomonadati</taxon>
        <taxon>Pseudomonadota</taxon>
        <taxon>Betaproteobacteria</taxon>
        <taxon>Burkholderiales</taxon>
        <taxon>Sphaerotilaceae</taxon>
        <taxon>Piscinibacter</taxon>
    </lineage>
</organism>
<evidence type="ECO:0000256" key="8">
    <source>
        <dbReference type="ARBA" id="ARBA00023114"/>
    </source>
</evidence>
<dbReference type="PANTHER" id="PTHR34501:SF9">
    <property type="entry name" value="MAJOR OUTER MEMBRANE PROTEIN P.IA"/>
    <property type="match status" value="1"/>
</dbReference>
<evidence type="ECO:0000256" key="4">
    <source>
        <dbReference type="ARBA" id="ARBA00022452"/>
    </source>
</evidence>
<dbReference type="InterPro" id="IPR033900">
    <property type="entry name" value="Gram_neg_porin_domain"/>
</dbReference>
<reference evidence="14 15" key="1">
    <citation type="submission" date="2023-10" db="EMBL/GenBank/DDBJ databases">
        <title>Bacteria for the degradation of biodegradable plastic PBAT(Polybutylene adipate terephthalate).</title>
        <authorList>
            <person name="Weon H.-Y."/>
            <person name="Yeon J."/>
        </authorList>
    </citation>
    <scope>NUCLEOTIDE SEQUENCE [LARGE SCALE GENOMIC DNA]</scope>
    <source>
        <strain evidence="14 15">SBD 7-3</strain>
    </source>
</reference>
<dbReference type="Proteomes" id="UP001303946">
    <property type="component" value="Chromosome"/>
</dbReference>
<dbReference type="Pfam" id="PF13609">
    <property type="entry name" value="Porin_4"/>
    <property type="match status" value="1"/>
</dbReference>
<evidence type="ECO:0000313" key="15">
    <source>
        <dbReference type="Proteomes" id="UP001303946"/>
    </source>
</evidence>
<evidence type="ECO:0000256" key="9">
    <source>
        <dbReference type="ARBA" id="ARBA00023136"/>
    </source>
</evidence>
<dbReference type="PRINTS" id="PR00184">
    <property type="entry name" value="NEISSPPORIN"/>
</dbReference>
<keyword evidence="9" id="KW-0472">Membrane</keyword>
<evidence type="ECO:0000259" key="13">
    <source>
        <dbReference type="Pfam" id="PF13609"/>
    </source>
</evidence>
<feature type="domain" description="Porin" evidence="13">
    <location>
        <begin position="9"/>
        <end position="354"/>
    </location>
</feature>
<evidence type="ECO:0000256" key="10">
    <source>
        <dbReference type="ARBA" id="ARBA00023237"/>
    </source>
</evidence>
<keyword evidence="3" id="KW-0813">Transport</keyword>
<keyword evidence="8" id="KW-0626">Porin</keyword>
<feature type="signal peptide" evidence="12">
    <location>
        <begin position="1"/>
        <end position="24"/>
    </location>
</feature>
<feature type="compositionally biased region" description="Polar residues" evidence="11">
    <location>
        <begin position="85"/>
        <end position="103"/>
    </location>
</feature>
<evidence type="ECO:0000256" key="2">
    <source>
        <dbReference type="ARBA" id="ARBA00011233"/>
    </source>
</evidence>
<evidence type="ECO:0000256" key="12">
    <source>
        <dbReference type="SAM" id="SignalP"/>
    </source>
</evidence>
<keyword evidence="5" id="KW-0812">Transmembrane</keyword>
<evidence type="ECO:0000256" key="7">
    <source>
        <dbReference type="ARBA" id="ARBA00023065"/>
    </source>
</evidence>
<gene>
    <name evidence="14" type="ORF">RXV79_13695</name>
</gene>
<keyword evidence="10" id="KW-0998">Cell outer membrane</keyword>
<dbReference type="InterPro" id="IPR023614">
    <property type="entry name" value="Porin_dom_sf"/>
</dbReference>
<evidence type="ECO:0000313" key="14">
    <source>
        <dbReference type="EMBL" id="WOB05975.1"/>
    </source>
</evidence>
<dbReference type="SUPFAM" id="SSF56935">
    <property type="entry name" value="Porins"/>
    <property type="match status" value="1"/>
</dbReference>
<evidence type="ECO:0000256" key="5">
    <source>
        <dbReference type="ARBA" id="ARBA00022692"/>
    </source>
</evidence>
<evidence type="ECO:0000256" key="11">
    <source>
        <dbReference type="SAM" id="MobiDB-lite"/>
    </source>
</evidence>
<feature type="region of interest" description="Disordered" evidence="11">
    <location>
        <begin position="85"/>
        <end position="107"/>
    </location>
</feature>
<comment type="subcellular location">
    <subcellularLocation>
        <location evidence="1">Cell outer membrane</location>
        <topology evidence="1">Multi-pass membrane protein</topology>
    </subcellularLocation>
</comment>
<keyword evidence="6 12" id="KW-0732">Signal</keyword>